<dbReference type="Pfam" id="PF13517">
    <property type="entry name" value="FG-GAP_3"/>
    <property type="match status" value="6"/>
</dbReference>
<keyword evidence="5" id="KW-1185">Reference proteome</keyword>
<organism evidence="4 5">
    <name type="scientific">Winogradskyella thalassocola</name>
    <dbReference type="NCBI Taxonomy" id="262004"/>
    <lineage>
        <taxon>Bacteria</taxon>
        <taxon>Pseudomonadati</taxon>
        <taxon>Bacteroidota</taxon>
        <taxon>Flavobacteriia</taxon>
        <taxon>Flavobacteriales</taxon>
        <taxon>Flavobacteriaceae</taxon>
        <taxon>Winogradskyella</taxon>
    </lineage>
</organism>
<dbReference type="OrthoDB" id="1110367at2"/>
<accession>A0A1G8KNM9</accession>
<dbReference type="InterPro" id="IPR013517">
    <property type="entry name" value="FG-GAP"/>
</dbReference>
<name>A0A1G8KNM9_9FLAO</name>
<evidence type="ECO:0000259" key="2">
    <source>
        <dbReference type="Pfam" id="PF18962"/>
    </source>
</evidence>
<evidence type="ECO:0000259" key="3">
    <source>
        <dbReference type="Pfam" id="PF24595"/>
    </source>
</evidence>
<dbReference type="EMBL" id="FNCZ01000011">
    <property type="protein sequence ID" value="SDI45065.1"/>
    <property type="molecule type" value="Genomic_DNA"/>
</dbReference>
<dbReference type="Pfam" id="PF24595">
    <property type="entry name" value="DUF7619"/>
    <property type="match status" value="1"/>
</dbReference>
<dbReference type="Pfam" id="PF18962">
    <property type="entry name" value="Por_Secre_tail"/>
    <property type="match status" value="1"/>
</dbReference>
<dbReference type="AlphaFoldDB" id="A0A1G8KNM9"/>
<sequence>MKQSYITVSLVFCLQFGFGQIGFQDHLISSDTYAPIGAKMALSADIDGDGDLDIVSASTSDDTITIHENIDGQGTFRLRFLTTSAIDVLAIEVTDMDGNGDIDVVAVSGSADRLTWYRNLDGNGNFSSAIMIDTNINYPVSVKSADLDGDGDQDLVVASAGDSKIGWYENIGGQAIFSSIKDITLLTENIYAIDIVDIDGDGDHDVLSASVNDDKIAWYENLDGLGNFGSQQIIENLDRANAISSGDLDGDGDIDVVSGSGAFGADKTISWYKNTDGIGTFGLPQIIVSSTASYGGSIEVVDLDGDTDLDLLIFSPSDSTMFWRENTNGLGDFSVEHIITTSTIFRHVSADDMDNDGDIDILATSSTEQKIEWYENNDGFGNFNSGINTNDFPESPEAVYVADMDGDGDNDILATSKGDKELVWFKNLDGQGYFSAQIVITDDPGIVAYAYQNNIIAVDIDGDGDLDVANMAQTRLAWYENDDGLGTSFTQHIIEDVVVGGTTITGSDLDGDGDIDLLVSKRNDESISDTLWYENTDGNGTFIAQNIIRSSSEYTAVFSSAYDFDNDGDMDALLVNENERKLSMYKNLDGQGSFGPEILINDEGGAYQAAYGGDIDLDGDLDILLSQGQGIFWLENLDGLGGFGPPITVTDIYAQYGDTCYLADLDNDGDLDVVMARSGPNNRVAWYENIDGLGTFGVQQIISEQSSNSRALHFGDIDGDGDLDPVSASWYDGNIIWHENLGIVRNQIRGYVRLKPSEEACDISSYPFANMMVVSTSGSETVANFTSHTGLYQLFPNEGGYETSVTSQLPTYYESNPNSYTSNFTGIGYLDIVDFCIEPIANKNDLNISVYPSTNEPRPGFDTSYRLVYRNIGTTQLSGSVSFEFDNSKLNFLNASETIASQTTNILTFDFTDLNPFETRTIDLSFNVFPPPTTNIDDELVAIATVNPVSGDETEGDNVFTLEQTVIGSYDPNDITVLEGDEISIEEANKYLHYLIRFQNTGTASAIKVRVEHVLDDKLDWTTMQLESLSHTGRVEIVNETNVSFIFNSIYLPDSTTDEPNSHGYIAFKIKPKSDVAIGDVISGIADIFFDFNPAIITNTVNTEIVAPLSVNEFNVQSIQVFPNPGQNVLKVVSNQVIDKLTIIDINGRVLNSIDISNLEYSLDISSFLEGVYFIKVDSGDTESTKKFIKN</sequence>
<dbReference type="RefSeq" id="WP_092470633.1">
    <property type="nucleotide sequence ID" value="NZ_FNCZ01000011.1"/>
</dbReference>
<dbReference type="InterPro" id="IPR055353">
    <property type="entry name" value="DUF7619"/>
</dbReference>
<dbReference type="Proteomes" id="UP000199492">
    <property type="component" value="Unassembled WGS sequence"/>
</dbReference>
<dbReference type="PANTHER" id="PTHR44103:SF1">
    <property type="entry name" value="PROPROTEIN CONVERTASE P"/>
    <property type="match status" value="1"/>
</dbReference>
<dbReference type="STRING" id="262004.SAMN04489796_11164"/>
<proteinExistence type="predicted"/>
<dbReference type="InterPro" id="IPR028994">
    <property type="entry name" value="Integrin_alpha_N"/>
</dbReference>
<evidence type="ECO:0000313" key="4">
    <source>
        <dbReference type="EMBL" id="SDI45065.1"/>
    </source>
</evidence>
<evidence type="ECO:0000256" key="1">
    <source>
        <dbReference type="ARBA" id="ARBA00022729"/>
    </source>
</evidence>
<feature type="domain" description="Secretion system C-terminal sorting" evidence="2">
    <location>
        <begin position="1121"/>
        <end position="1189"/>
    </location>
</feature>
<dbReference type="NCBIfam" id="TIGR04183">
    <property type="entry name" value="Por_Secre_tail"/>
    <property type="match status" value="1"/>
</dbReference>
<dbReference type="SUPFAM" id="SSF69318">
    <property type="entry name" value="Integrin alpha N-terminal domain"/>
    <property type="match status" value="2"/>
</dbReference>
<reference evidence="5" key="1">
    <citation type="submission" date="2016-10" db="EMBL/GenBank/DDBJ databases">
        <authorList>
            <person name="Varghese N."/>
            <person name="Submissions S."/>
        </authorList>
    </citation>
    <scope>NUCLEOTIDE SEQUENCE [LARGE SCALE GENOMIC DNA]</scope>
    <source>
        <strain evidence="5">DSM 15363</strain>
    </source>
</reference>
<protein>
    <submittedName>
        <fullName evidence="4">Por secretion system C-terminal sorting domain-containing protein</fullName>
    </submittedName>
</protein>
<dbReference type="PANTHER" id="PTHR44103">
    <property type="entry name" value="PROPROTEIN CONVERTASE P"/>
    <property type="match status" value="1"/>
</dbReference>
<dbReference type="Gene3D" id="2.130.10.130">
    <property type="entry name" value="Integrin alpha, N-terminal"/>
    <property type="match status" value="1"/>
</dbReference>
<evidence type="ECO:0000313" key="5">
    <source>
        <dbReference type="Proteomes" id="UP000199492"/>
    </source>
</evidence>
<dbReference type="InterPro" id="IPR026444">
    <property type="entry name" value="Secre_tail"/>
</dbReference>
<gene>
    <name evidence="4" type="ORF">SAMN04489796_11164</name>
</gene>
<keyword evidence="1" id="KW-0732">Signal</keyword>
<feature type="domain" description="DUF7619" evidence="3">
    <location>
        <begin position="971"/>
        <end position="1104"/>
    </location>
</feature>